<dbReference type="Gene3D" id="3.90.550.10">
    <property type="entry name" value="Spore Coat Polysaccharide Biosynthesis Protein SpsA, Chain A"/>
    <property type="match status" value="1"/>
</dbReference>
<dbReference type="PANTHER" id="PTHR48261:SF6">
    <property type="entry name" value="GLYCOSYLTRANSFERASE FAMILY PROTEIN"/>
    <property type="match status" value="1"/>
</dbReference>
<evidence type="ECO:0000313" key="10">
    <source>
        <dbReference type="EMBL" id="PNR53217.1"/>
    </source>
</evidence>
<dbReference type="InterPro" id="IPR004263">
    <property type="entry name" value="Exostosin"/>
</dbReference>
<dbReference type="OrthoDB" id="5954868at2759"/>
<evidence type="ECO:0000259" key="9">
    <source>
        <dbReference type="Pfam" id="PF24793"/>
    </source>
</evidence>
<dbReference type="EnsemblPlants" id="Pp3c6_28590V3.2">
    <property type="protein sequence ID" value="Pp3c6_28590V3.2"/>
    <property type="gene ID" value="Pp3c6_28590"/>
</dbReference>
<evidence type="ECO:0000256" key="6">
    <source>
        <dbReference type="SAM" id="MobiDB-lite"/>
    </source>
</evidence>
<feature type="domain" description="Glucosamine inositolphosphorylceramide transferase 1 N-terminal" evidence="9">
    <location>
        <begin position="84"/>
        <end position="387"/>
    </location>
</feature>
<dbReference type="SUPFAM" id="SSF75005">
    <property type="entry name" value="Arabinanase/levansucrase/invertase"/>
    <property type="match status" value="1"/>
</dbReference>
<dbReference type="Gramene" id="Pp3c6_28590V3.1">
    <property type="protein sequence ID" value="Pp3c6_28590V3.1"/>
    <property type="gene ID" value="Pp3c6_28590"/>
</dbReference>
<dbReference type="OMA" id="GIVNVCI"/>
<dbReference type="RefSeq" id="XP_024378243.1">
    <property type="nucleotide sequence ID" value="XM_024522475.2"/>
</dbReference>
<feature type="transmembrane region" description="Helical" evidence="7">
    <location>
        <begin position="48"/>
        <end position="68"/>
    </location>
</feature>
<keyword evidence="12" id="KW-1185">Reference proteome</keyword>
<dbReference type="InterPro" id="IPR015338">
    <property type="entry name" value="GT64_dom"/>
</dbReference>
<dbReference type="GeneID" id="112283581"/>
<evidence type="ECO:0000259" key="8">
    <source>
        <dbReference type="Pfam" id="PF09258"/>
    </source>
</evidence>
<dbReference type="SUPFAM" id="SSF53448">
    <property type="entry name" value="Nucleotide-diphospho-sugar transferases"/>
    <property type="match status" value="1"/>
</dbReference>
<evidence type="ECO:0000256" key="3">
    <source>
        <dbReference type="ARBA" id="ARBA00022679"/>
    </source>
</evidence>
<dbReference type="Proteomes" id="UP000006727">
    <property type="component" value="Chromosome 6"/>
</dbReference>
<comment type="similarity">
    <text evidence="2">Belongs to the glycosyltransferase 64 family.</text>
</comment>
<evidence type="ECO:0000313" key="11">
    <source>
        <dbReference type="EnsemblPlants" id="Pp3c6_28590V3.1"/>
    </source>
</evidence>
<dbReference type="InterPro" id="IPR029044">
    <property type="entry name" value="Nucleotide-diphossugar_trans"/>
</dbReference>
<protein>
    <submittedName>
        <fullName evidence="10 11">Uncharacterized protein</fullName>
    </submittedName>
</protein>
<keyword evidence="3" id="KW-0808">Transferase</keyword>
<keyword evidence="7" id="KW-0812">Transmembrane</keyword>
<organism evidence="10">
    <name type="scientific">Physcomitrium patens</name>
    <name type="common">Spreading-leaved earth moss</name>
    <name type="synonym">Physcomitrella patens</name>
    <dbReference type="NCBI Taxonomy" id="3218"/>
    <lineage>
        <taxon>Eukaryota</taxon>
        <taxon>Viridiplantae</taxon>
        <taxon>Streptophyta</taxon>
        <taxon>Embryophyta</taxon>
        <taxon>Bryophyta</taxon>
        <taxon>Bryophytina</taxon>
        <taxon>Bryopsida</taxon>
        <taxon>Funariidae</taxon>
        <taxon>Funariales</taxon>
        <taxon>Funariaceae</taxon>
        <taxon>Physcomitrium</taxon>
    </lineage>
</organism>
<accession>A0A2K1KHG7</accession>
<dbReference type="PANTHER" id="PTHR48261">
    <property type="entry name" value="ACETYLGLUCOSAMINYLTRANSFERASE"/>
    <property type="match status" value="1"/>
</dbReference>
<dbReference type="Gene3D" id="2.115.10.20">
    <property type="entry name" value="Glycosyl hydrolase domain, family 43"/>
    <property type="match status" value="1"/>
</dbReference>
<keyword evidence="4 7" id="KW-0472">Membrane</keyword>
<evidence type="ECO:0000256" key="2">
    <source>
        <dbReference type="ARBA" id="ARBA00008700"/>
    </source>
</evidence>
<feature type="region of interest" description="Disordered" evidence="6">
    <location>
        <begin position="287"/>
        <end position="306"/>
    </location>
</feature>
<dbReference type="FunFam" id="2.115.10.20:FF:000004">
    <property type="entry name" value="Glucosamine inositolphosphorylceramide transferase 1"/>
    <property type="match status" value="1"/>
</dbReference>
<dbReference type="AlphaFoldDB" id="A0A2K1KHG7"/>
<feature type="transmembrane region" description="Helical" evidence="7">
    <location>
        <begin position="398"/>
        <end position="421"/>
    </location>
</feature>
<dbReference type="Pfam" id="PF24793">
    <property type="entry name" value="GINT1_N"/>
    <property type="match status" value="1"/>
</dbReference>
<name>A0A2K1KHG7_PHYPA</name>
<keyword evidence="7" id="KW-1133">Transmembrane helix</keyword>
<evidence type="ECO:0000256" key="5">
    <source>
        <dbReference type="ARBA" id="ARBA00023157"/>
    </source>
</evidence>
<reference evidence="10 12" key="1">
    <citation type="journal article" date="2008" name="Science">
        <title>The Physcomitrella genome reveals evolutionary insights into the conquest of land by plants.</title>
        <authorList>
            <person name="Rensing S."/>
            <person name="Lang D."/>
            <person name="Zimmer A."/>
            <person name="Terry A."/>
            <person name="Salamov A."/>
            <person name="Shapiro H."/>
            <person name="Nishiyama T."/>
            <person name="Perroud P.-F."/>
            <person name="Lindquist E."/>
            <person name="Kamisugi Y."/>
            <person name="Tanahashi T."/>
            <person name="Sakakibara K."/>
            <person name="Fujita T."/>
            <person name="Oishi K."/>
            <person name="Shin-I T."/>
            <person name="Kuroki Y."/>
            <person name="Toyoda A."/>
            <person name="Suzuki Y."/>
            <person name="Hashimoto A."/>
            <person name="Yamaguchi K."/>
            <person name="Sugano A."/>
            <person name="Kohara Y."/>
            <person name="Fujiyama A."/>
            <person name="Anterola A."/>
            <person name="Aoki S."/>
            <person name="Ashton N."/>
            <person name="Barbazuk W.B."/>
            <person name="Barker E."/>
            <person name="Bennetzen J."/>
            <person name="Bezanilla M."/>
            <person name="Blankenship R."/>
            <person name="Cho S.H."/>
            <person name="Dutcher S."/>
            <person name="Estelle M."/>
            <person name="Fawcett J.A."/>
            <person name="Gundlach H."/>
            <person name="Hanada K."/>
            <person name="Heyl A."/>
            <person name="Hicks K.A."/>
            <person name="Hugh J."/>
            <person name="Lohr M."/>
            <person name="Mayer K."/>
            <person name="Melkozernov A."/>
            <person name="Murata T."/>
            <person name="Nelson D."/>
            <person name="Pils B."/>
            <person name="Prigge M."/>
            <person name="Reiss B."/>
            <person name="Renner T."/>
            <person name="Rombauts S."/>
            <person name="Rushton P."/>
            <person name="Sanderfoot A."/>
            <person name="Schween G."/>
            <person name="Shiu S.-H."/>
            <person name="Stueber K."/>
            <person name="Theodoulou F.L."/>
            <person name="Tu H."/>
            <person name="Van de Peer Y."/>
            <person name="Verrier P.J."/>
            <person name="Waters E."/>
            <person name="Wood A."/>
            <person name="Yang L."/>
            <person name="Cove D."/>
            <person name="Cuming A."/>
            <person name="Hasebe M."/>
            <person name="Lucas S."/>
            <person name="Mishler D.B."/>
            <person name="Reski R."/>
            <person name="Grigoriev I."/>
            <person name="Quatrano R.S."/>
            <person name="Boore J.L."/>
        </authorList>
    </citation>
    <scope>NUCLEOTIDE SEQUENCE [LARGE SCALE GENOMIC DNA]</scope>
    <source>
        <strain evidence="11 12">cv. Gransden 2004</strain>
    </source>
</reference>
<dbReference type="PaxDb" id="3218-PP1S117_57V6.1"/>
<dbReference type="Pfam" id="PF09258">
    <property type="entry name" value="Glyco_transf_64"/>
    <property type="match status" value="1"/>
</dbReference>
<evidence type="ECO:0000256" key="4">
    <source>
        <dbReference type="ARBA" id="ARBA00023136"/>
    </source>
</evidence>
<dbReference type="GO" id="GO:0016757">
    <property type="term" value="F:glycosyltransferase activity"/>
    <property type="evidence" value="ECO:0007669"/>
    <property type="project" value="InterPro"/>
</dbReference>
<evidence type="ECO:0000256" key="7">
    <source>
        <dbReference type="SAM" id="Phobius"/>
    </source>
</evidence>
<evidence type="ECO:0000256" key="1">
    <source>
        <dbReference type="ARBA" id="ARBA00004370"/>
    </source>
</evidence>
<dbReference type="EnsemblPlants" id="Pp3c6_28590V3.1">
    <property type="protein sequence ID" value="Pp3c6_28590V3.1"/>
    <property type="gene ID" value="Pp3c6_28590"/>
</dbReference>
<dbReference type="InterPro" id="IPR056442">
    <property type="entry name" value="GINT1_N"/>
</dbReference>
<feature type="domain" description="Glycosyl transferase 64" evidence="8">
    <location>
        <begin position="522"/>
        <end position="759"/>
    </location>
</feature>
<dbReference type="InterPro" id="IPR023296">
    <property type="entry name" value="Glyco_hydro_beta-prop_sf"/>
</dbReference>
<sequence length="769" mass="86960">MKATSSPRSVAAVDRCDMKSKCLWPSYGMYTKCHDKLPYRGCGLSTTLLYYIMSFIFFSIVGVFYAWLAFSPYKNISDAVSTGCQPDNEGSWSIGLFRGSSPFSLKPIEMTNAPNNETAAWPVANPVFTCASVTSLTHPSNFVADPFLYILGSKMYLFFETKNSLTMQGDIGVAESSDQGLTWKYLGIALDEEWHLSYPYVFEYEGEIYMMPEGSRNGDLRLYKATKFPVQWEFHKTLIDQPLVDASMVQHDGNYWMFASNHKRFNSRKNGQLEVWVAPSPLGPWKEHSKNPIRNGPKSDGARNGGSPFVHEGKLYRLGQDCGETYGRRLRVFHVVTLTKDLYHEVEVPLNLEESKKGRNAWNGMRYHHLNPHQLPSGEWIAVGDGDRVPSGDLEMQLALGVGALLIVVLLSITVGVVSGYGRCWLPPLSITLPGSKKPTETLLPWVMRPQLSGRLYRSVSRLNRVGSTLRKSLPANSCFRCSFGVLCFVISVCAICVVVSSFFGGNGAQEPHPVNGQYSQFTMVAMTYDARLWNLQMYVKHYSRCTSVREIVVVWNKGTPPNPALDFDSAVPVRIRVEPKNSLNNRFKPDHLIKTKAVLELDDDILMTCDDVERGFRAWREHPNRLVGYYPRLVEGNPLQYRNERYAHSQAGYNMILTGAAFMDNEVAFSKYWSEDAAKGRAVVDELFNCEDILMNFVLANQTSERALEYVHPAWAVDTSKFSSSAISRDTQGHYAKRTECLSRFSEHFNGMPLKRWDFLSRQDGWDN</sequence>
<proteinExistence type="inferred from homology"/>
<comment type="subcellular location">
    <subcellularLocation>
        <location evidence="1">Membrane</location>
    </subcellularLocation>
</comment>
<dbReference type="GO" id="GO:0016020">
    <property type="term" value="C:membrane"/>
    <property type="evidence" value="ECO:0007669"/>
    <property type="project" value="UniProtKB-SubCell"/>
</dbReference>
<feature type="transmembrane region" description="Helical" evidence="7">
    <location>
        <begin position="480"/>
        <end position="504"/>
    </location>
</feature>
<gene>
    <name evidence="11" type="primary">LOC112283581</name>
    <name evidence="10" type="ORF">PHYPA_009593</name>
</gene>
<reference evidence="11" key="3">
    <citation type="submission" date="2020-12" db="UniProtKB">
        <authorList>
            <consortium name="EnsemblPlants"/>
        </authorList>
    </citation>
    <scope>IDENTIFICATION</scope>
</reference>
<dbReference type="EMBL" id="ABEU02000006">
    <property type="protein sequence ID" value="PNR53217.1"/>
    <property type="molecule type" value="Genomic_DNA"/>
</dbReference>
<dbReference type="Gramene" id="Pp3c6_28590V3.2">
    <property type="protein sequence ID" value="Pp3c6_28590V3.2"/>
    <property type="gene ID" value="Pp3c6_28590"/>
</dbReference>
<evidence type="ECO:0000313" key="12">
    <source>
        <dbReference type="Proteomes" id="UP000006727"/>
    </source>
</evidence>
<reference evidence="10 12" key="2">
    <citation type="journal article" date="2018" name="Plant J.">
        <title>The Physcomitrella patens chromosome-scale assembly reveals moss genome structure and evolution.</title>
        <authorList>
            <person name="Lang D."/>
            <person name="Ullrich K.K."/>
            <person name="Murat F."/>
            <person name="Fuchs J."/>
            <person name="Jenkins J."/>
            <person name="Haas F.B."/>
            <person name="Piednoel M."/>
            <person name="Gundlach H."/>
            <person name="Van Bel M."/>
            <person name="Meyberg R."/>
            <person name="Vives C."/>
            <person name="Morata J."/>
            <person name="Symeonidi A."/>
            <person name="Hiss M."/>
            <person name="Muchero W."/>
            <person name="Kamisugi Y."/>
            <person name="Saleh O."/>
            <person name="Blanc G."/>
            <person name="Decker E.L."/>
            <person name="van Gessel N."/>
            <person name="Grimwood J."/>
            <person name="Hayes R.D."/>
            <person name="Graham S.W."/>
            <person name="Gunter L.E."/>
            <person name="McDaniel S.F."/>
            <person name="Hoernstein S.N.W."/>
            <person name="Larsson A."/>
            <person name="Li F.W."/>
            <person name="Perroud P.F."/>
            <person name="Phillips J."/>
            <person name="Ranjan P."/>
            <person name="Rokshar D.S."/>
            <person name="Rothfels C.J."/>
            <person name="Schneider L."/>
            <person name="Shu S."/>
            <person name="Stevenson D.W."/>
            <person name="Thummler F."/>
            <person name="Tillich M."/>
            <person name="Villarreal Aguilar J.C."/>
            <person name="Widiez T."/>
            <person name="Wong G.K."/>
            <person name="Wymore A."/>
            <person name="Zhang Y."/>
            <person name="Zimmer A.D."/>
            <person name="Quatrano R.S."/>
            <person name="Mayer K.F.X."/>
            <person name="Goodstein D."/>
            <person name="Casacuberta J.M."/>
            <person name="Vandepoele K."/>
            <person name="Reski R."/>
            <person name="Cuming A.C."/>
            <person name="Tuskan G.A."/>
            <person name="Maumus F."/>
            <person name="Salse J."/>
            <person name="Schmutz J."/>
            <person name="Rensing S.A."/>
        </authorList>
    </citation>
    <scope>NUCLEOTIDE SEQUENCE [LARGE SCALE GENOMIC DNA]</scope>
    <source>
        <strain evidence="11 12">cv. Gransden 2004</strain>
    </source>
</reference>
<keyword evidence="5" id="KW-1015">Disulfide bond</keyword>